<sequence>MSSSMWIPHGLIRTPQMEVLYRQARSLVDPYGNTAQETEDRSLRLFTQLLAKYIFSGNNYAVMPGPPPTIVGQESSDLAVEWCTAQMEFQVLCFVEAKMPDNVLTPRVAYLEEQARSHCAQLLQRNPSYKRAYACTIVGTFIRCWMVELDDGNLEMTGLWPWFQNGTFQHYLDVGVEANRAYLERAFNQMKNHPPSRTH</sequence>
<evidence type="ECO:0000313" key="2">
    <source>
        <dbReference type="Proteomes" id="UP000766486"/>
    </source>
</evidence>
<evidence type="ECO:0000313" key="1">
    <source>
        <dbReference type="EMBL" id="VUC36753.1"/>
    </source>
</evidence>
<dbReference type="EMBL" id="CABFNS010000933">
    <property type="protein sequence ID" value="VUC36753.1"/>
    <property type="molecule type" value="Genomic_DNA"/>
</dbReference>
<dbReference type="Proteomes" id="UP000766486">
    <property type="component" value="Unassembled WGS sequence"/>
</dbReference>
<reference evidence="1 2" key="1">
    <citation type="submission" date="2019-06" db="EMBL/GenBank/DDBJ databases">
        <authorList>
            <person name="Broberg M."/>
        </authorList>
    </citation>
    <scope>NUCLEOTIDE SEQUENCE [LARGE SCALE GENOMIC DNA]</scope>
</reference>
<proteinExistence type="predicted"/>
<gene>
    <name evidence="1" type="ORF">CLO192961_LOCUS451938</name>
</gene>
<keyword evidence="2" id="KW-1185">Reference proteome</keyword>
<name>A0ABY6V2T4_BIOOC</name>
<protein>
    <submittedName>
        <fullName evidence="1">Uncharacterized protein</fullName>
    </submittedName>
</protein>
<organism evidence="1 2">
    <name type="scientific">Bionectria ochroleuca</name>
    <name type="common">Gliocladium roseum</name>
    <dbReference type="NCBI Taxonomy" id="29856"/>
    <lineage>
        <taxon>Eukaryota</taxon>
        <taxon>Fungi</taxon>
        <taxon>Dikarya</taxon>
        <taxon>Ascomycota</taxon>
        <taxon>Pezizomycotina</taxon>
        <taxon>Sordariomycetes</taxon>
        <taxon>Hypocreomycetidae</taxon>
        <taxon>Hypocreales</taxon>
        <taxon>Bionectriaceae</taxon>
        <taxon>Clonostachys</taxon>
    </lineage>
</organism>
<accession>A0ABY6V2T4</accession>
<comment type="caution">
    <text evidence="1">The sequence shown here is derived from an EMBL/GenBank/DDBJ whole genome shotgun (WGS) entry which is preliminary data.</text>
</comment>